<gene>
    <name evidence="2" type="ORF">BZL29_7629</name>
    <name evidence="3" type="ORF">BZL30_0142</name>
</gene>
<feature type="region of interest" description="Disordered" evidence="1">
    <location>
        <begin position="44"/>
        <end position="65"/>
    </location>
</feature>
<dbReference type="Proteomes" id="UP000189229">
    <property type="component" value="Unassembled WGS sequence"/>
</dbReference>
<dbReference type="EMBL" id="MVBN01000010">
    <property type="protein sequence ID" value="OOK66062.1"/>
    <property type="molecule type" value="Genomic_DNA"/>
</dbReference>
<proteinExistence type="predicted"/>
<evidence type="ECO:0000313" key="4">
    <source>
        <dbReference type="Proteomes" id="UP000188532"/>
    </source>
</evidence>
<protein>
    <submittedName>
        <fullName evidence="2">Uncharacterized protein</fullName>
    </submittedName>
</protein>
<name>A0A1V3WGT6_MYCKA</name>
<dbReference type="STRING" id="1768.B1T50_25810"/>
<sequence length="65" mass="7008">MPVAIVLVRTLVTNIGEGDVEGRTAASRAVIVMPLKVRGSWGAARPRRSITCRAPRQGLQNKPDN</sequence>
<evidence type="ECO:0000313" key="3">
    <source>
        <dbReference type="EMBL" id="OOK83037.1"/>
    </source>
</evidence>
<evidence type="ECO:0000313" key="5">
    <source>
        <dbReference type="Proteomes" id="UP000189229"/>
    </source>
</evidence>
<dbReference type="AlphaFoldDB" id="A0A1V3WGT6"/>
<dbReference type="Proteomes" id="UP000188532">
    <property type="component" value="Unassembled WGS sequence"/>
</dbReference>
<reference evidence="4 5" key="1">
    <citation type="submission" date="2017-02" db="EMBL/GenBank/DDBJ databases">
        <title>Complete genome sequences of Mycobacterium kansasii strains isolated from rhesus macaques.</title>
        <authorList>
            <person name="Panda A."/>
            <person name="Nagaraj S."/>
            <person name="Zhao X."/>
            <person name="Tettelin H."/>
            <person name="Detolla L.J."/>
        </authorList>
    </citation>
    <scope>NUCLEOTIDE SEQUENCE [LARGE SCALE GENOMIC DNA]</scope>
    <source>
        <strain evidence="2 4">11-3469</strain>
        <strain evidence="3 5">11-3813</strain>
    </source>
</reference>
<accession>A0A1V3WGT6</accession>
<evidence type="ECO:0000313" key="2">
    <source>
        <dbReference type="EMBL" id="OOK66062.1"/>
    </source>
</evidence>
<comment type="caution">
    <text evidence="2">The sequence shown here is derived from an EMBL/GenBank/DDBJ whole genome shotgun (WGS) entry which is preliminary data.</text>
</comment>
<organism evidence="2 4">
    <name type="scientific">Mycobacterium kansasii</name>
    <dbReference type="NCBI Taxonomy" id="1768"/>
    <lineage>
        <taxon>Bacteria</taxon>
        <taxon>Bacillati</taxon>
        <taxon>Actinomycetota</taxon>
        <taxon>Actinomycetes</taxon>
        <taxon>Mycobacteriales</taxon>
        <taxon>Mycobacteriaceae</taxon>
        <taxon>Mycobacterium</taxon>
    </lineage>
</organism>
<evidence type="ECO:0000256" key="1">
    <source>
        <dbReference type="SAM" id="MobiDB-lite"/>
    </source>
</evidence>
<dbReference type="EMBL" id="MVBM01000001">
    <property type="protein sequence ID" value="OOK83037.1"/>
    <property type="molecule type" value="Genomic_DNA"/>
</dbReference>